<dbReference type="AlphaFoldDB" id="C0QHX6"/>
<dbReference type="KEGG" id="dat:HRM2_05700"/>
<dbReference type="EMBL" id="CP001087">
    <property type="protein sequence ID" value="ACN13684.1"/>
    <property type="molecule type" value="Genomic_DNA"/>
</dbReference>
<dbReference type="PANTHER" id="PTHR30217">
    <property type="entry name" value="PEPTIDASE U32 FAMILY"/>
    <property type="match status" value="1"/>
</dbReference>
<dbReference type="GO" id="GO:0006508">
    <property type="term" value="P:proteolysis"/>
    <property type="evidence" value="ECO:0007669"/>
    <property type="project" value="UniProtKB-KW"/>
</dbReference>
<gene>
    <name evidence="1" type="ordered locus">HRM2_05700</name>
</gene>
<name>C0QHX6_DESAH</name>
<sequence length="815" mass="92287">MVWSPFSISALHGQKEQEYDTISIHSNPVISLCDNQNELHPMNRKMELLAPGGDMDSIKAAITAGADAVYCGLNKFNARGRATNINFEDLNGILNFAHRNTCKVFLTINIMVVGSEIPLLINLLNKLVNTSIDGVIVQDLGLLYLLSTYFKTLEIHASTQLTTHNEGQISFLSSLTAARVNLSRELNLKEIKALATKANEQNVLTEVFVHGSQCISFSGMCYMSSVMGGNSGNRGRCSQPCRDRYITTPQGKKFPLNLKDNCAYLDLRQIYDAGVASLKIEGRIKKSDYVYTVVNSWRKQLHRFYTQDKISDDTSDFYKVFNRDFSDDYLRGSINKSMFIDNPRDNSIKHLIEVNNLSKDRKRVKGQKDIFEEKTEIKTVVNNEINSVIISKAPLTLTVSGRRGTPLKISVRTPETSFEVLSKSDLVNAAKTNLGRPDSHPEHEAVVLEKNHKKKKSDFKTLDHDDLLVRLSAINDTEYYIEDLDTAGLERDLFISFNGFSSMKKEILFILNGSRHRIEPIAVPFLKKQPKLENPTLAVLISSKEDISLSNETSADIYFQLPNGFKKEQATCMDLFLKNRKLIPWIPSILIGDDYAAAVTFLDQLHPRLIVTNNTGIAHEACKKGISWIAGPYLNIANSFSLLCLKERFNCHGSFISNELSRFQIRGMIPPEDFKLYYSIYHPILLMTSRQCLIRQVIGCEKDCIDEDCIQSCHRSSTLTNLKNNPLFIKKTKGNYHSIYHWNNFLNTDILTDIPGLFSSFFIDLRDIETETKIQTDKFGLINLFENFLRGSPGSKEKLKQNLYPTTCTQYKKGV</sequence>
<dbReference type="EC" id="3.4.-.-" evidence="1"/>
<keyword evidence="1" id="KW-0378">Hydrolase</keyword>
<dbReference type="Proteomes" id="UP000000442">
    <property type="component" value="Chromosome"/>
</dbReference>
<dbReference type="Pfam" id="PF01136">
    <property type="entry name" value="Peptidase_U32"/>
    <property type="match status" value="1"/>
</dbReference>
<dbReference type="PANTHER" id="PTHR30217:SF10">
    <property type="entry name" value="23S RRNA 5-HYDROXYCYTIDINE C2501 SYNTHASE"/>
    <property type="match status" value="1"/>
</dbReference>
<keyword evidence="2" id="KW-1185">Reference proteome</keyword>
<dbReference type="InterPro" id="IPR051454">
    <property type="entry name" value="RNA/ubiquinone_mod_enzymes"/>
</dbReference>
<dbReference type="HOGENOM" id="CLU_011540_4_0_7"/>
<organism evidence="1 2">
    <name type="scientific">Desulforapulum autotrophicum (strain ATCC 43914 / DSM 3382 / VKM B-1955 / HRM2)</name>
    <name type="common">Desulfobacterium autotrophicum</name>
    <dbReference type="NCBI Taxonomy" id="177437"/>
    <lineage>
        <taxon>Bacteria</taxon>
        <taxon>Pseudomonadati</taxon>
        <taxon>Thermodesulfobacteriota</taxon>
        <taxon>Desulfobacteria</taxon>
        <taxon>Desulfobacterales</taxon>
        <taxon>Desulfobacteraceae</taxon>
        <taxon>Desulforapulum</taxon>
    </lineage>
</organism>
<accession>C0QHX6</accession>
<evidence type="ECO:0000313" key="2">
    <source>
        <dbReference type="Proteomes" id="UP000000442"/>
    </source>
</evidence>
<dbReference type="InterPro" id="IPR001539">
    <property type="entry name" value="Peptidase_U32"/>
</dbReference>
<protein>
    <submittedName>
        <fullName evidence="1">Protease (Collagenase family protein)</fullName>
        <ecNumber evidence="1">3.4.-.-</ecNumber>
    </submittedName>
</protein>
<dbReference type="eggNOG" id="COG0826">
    <property type="taxonomic scope" value="Bacteria"/>
</dbReference>
<keyword evidence="1" id="KW-0645">Protease</keyword>
<proteinExistence type="predicted"/>
<dbReference type="STRING" id="177437.HRM2_05700"/>
<evidence type="ECO:0000313" key="1">
    <source>
        <dbReference type="EMBL" id="ACN13684.1"/>
    </source>
</evidence>
<dbReference type="GO" id="GO:0008233">
    <property type="term" value="F:peptidase activity"/>
    <property type="evidence" value="ECO:0007669"/>
    <property type="project" value="UniProtKB-KW"/>
</dbReference>
<reference evidence="1 2" key="1">
    <citation type="journal article" date="2009" name="Environ. Microbiol.">
        <title>Genome sequence of Desulfobacterium autotrophicum HRM2, a marine sulfate reducer oxidizing organic carbon completely to carbon dioxide.</title>
        <authorList>
            <person name="Strittmatter A.W."/>
            <person name="Liesegang H."/>
            <person name="Rabus R."/>
            <person name="Decker I."/>
            <person name="Amann J."/>
            <person name="Andres S."/>
            <person name="Henne A."/>
            <person name="Fricke W.F."/>
            <person name="Martinez-Arias R."/>
            <person name="Bartels D."/>
            <person name="Goesmann A."/>
            <person name="Krause L."/>
            <person name="Puehler A."/>
            <person name="Klenk H.P."/>
            <person name="Richter M."/>
            <person name="Schuler M."/>
            <person name="Gloeckner F.O."/>
            <person name="Meyerdierks A."/>
            <person name="Gottschalk G."/>
            <person name="Amann R."/>
        </authorList>
    </citation>
    <scope>NUCLEOTIDE SEQUENCE [LARGE SCALE GENOMIC DNA]</scope>
    <source>
        <strain evidence="2">ATCC 43914 / DSM 3382 / HRM2</strain>
    </source>
</reference>